<dbReference type="InterPro" id="IPR036928">
    <property type="entry name" value="AS_sf"/>
</dbReference>
<name>A0AAU7JBV9_9HYPH</name>
<dbReference type="InterPro" id="IPR023631">
    <property type="entry name" value="Amidase_dom"/>
</dbReference>
<evidence type="ECO:0000313" key="3">
    <source>
        <dbReference type="EMBL" id="XBO37625.1"/>
    </source>
</evidence>
<dbReference type="AlphaFoldDB" id="A0AAU7JBV9"/>
<gene>
    <name evidence="3" type="ORF">ABEG18_18105</name>
</gene>
<proteinExistence type="inferred from homology"/>
<reference evidence="3" key="1">
    <citation type="submission" date="2024-05" db="EMBL/GenBank/DDBJ databases">
        <authorList>
            <person name="Kim S."/>
            <person name="Heo J."/>
            <person name="Choi H."/>
            <person name="Choi Y."/>
            <person name="Kwon S.-W."/>
            <person name="Kim Y."/>
        </authorList>
    </citation>
    <scope>NUCLEOTIDE SEQUENCE</scope>
    <source>
        <strain evidence="3">KACC 23698</strain>
    </source>
</reference>
<dbReference type="RefSeq" id="WP_406854448.1">
    <property type="nucleotide sequence ID" value="NZ_CP157484.1"/>
</dbReference>
<dbReference type="InterPro" id="IPR000120">
    <property type="entry name" value="Amidase"/>
</dbReference>
<sequence>MLSLVDILRRIDAGQTTAPDAVRESREAAMARNPALKAFVRFAEPAAASAPGPLAGIAVGVKDVIDTADMPTELGCPAIYGDWRPRADAAIVSRIRQLGGTILGKTETTAFAYLDPAPTLNPHRPDRTPGGSSAGSAAAVAAGLIPLAVGTQTAGSVIRPASFCGAAGLKPSFRLLPAVGVKTTAWTLDTLGLFAATAADLALALELISGRAMTSAEDPGAPRFGVAAMPHAGERSAESMAALETAARALESAGADVRAVDLPDALVEADRRQPTLYQFELHGSLGWEWRERRADLPPGIAAALAAGEATPAEDYDAARGAARRARMAARDLFDGLDVLLTLSAPGPAPGRETTGEARFNRLFTLLGAPCVNVPGLRAADGMPIGLQVVAPFARDARCLAAAAFLERALRPVL</sequence>
<dbReference type="PANTHER" id="PTHR11895">
    <property type="entry name" value="TRANSAMIDASE"/>
    <property type="match status" value="1"/>
</dbReference>
<dbReference type="EMBL" id="CP157484">
    <property type="protein sequence ID" value="XBO37625.1"/>
    <property type="molecule type" value="Genomic_DNA"/>
</dbReference>
<dbReference type="SUPFAM" id="SSF75304">
    <property type="entry name" value="Amidase signature (AS) enzymes"/>
    <property type="match status" value="1"/>
</dbReference>
<organism evidence="3">
    <name type="scientific">Alsobacter sp. KACC 23698</name>
    <dbReference type="NCBI Taxonomy" id="3149229"/>
    <lineage>
        <taxon>Bacteria</taxon>
        <taxon>Pseudomonadati</taxon>
        <taxon>Pseudomonadota</taxon>
        <taxon>Alphaproteobacteria</taxon>
        <taxon>Hyphomicrobiales</taxon>
        <taxon>Alsobacteraceae</taxon>
        <taxon>Alsobacter</taxon>
    </lineage>
</organism>
<dbReference type="GO" id="GO:0003824">
    <property type="term" value="F:catalytic activity"/>
    <property type="evidence" value="ECO:0007669"/>
    <property type="project" value="InterPro"/>
</dbReference>
<dbReference type="PANTHER" id="PTHR11895:SF151">
    <property type="entry name" value="GLUTAMYL-TRNA(GLN) AMIDOTRANSFERASE SUBUNIT A"/>
    <property type="match status" value="1"/>
</dbReference>
<evidence type="ECO:0000256" key="1">
    <source>
        <dbReference type="ARBA" id="ARBA00009199"/>
    </source>
</evidence>
<comment type="similarity">
    <text evidence="1">Belongs to the amidase family.</text>
</comment>
<dbReference type="Pfam" id="PF01425">
    <property type="entry name" value="Amidase"/>
    <property type="match status" value="1"/>
</dbReference>
<protein>
    <submittedName>
        <fullName evidence="3">Amidase</fullName>
    </submittedName>
</protein>
<accession>A0AAU7JBV9</accession>
<dbReference type="Gene3D" id="3.90.1300.10">
    <property type="entry name" value="Amidase signature (AS) domain"/>
    <property type="match status" value="1"/>
</dbReference>
<evidence type="ECO:0000259" key="2">
    <source>
        <dbReference type="Pfam" id="PF01425"/>
    </source>
</evidence>
<feature type="domain" description="Amidase" evidence="2">
    <location>
        <begin position="10"/>
        <end position="399"/>
    </location>
</feature>